<keyword evidence="4" id="KW-1185">Reference proteome</keyword>
<dbReference type="OrthoDB" id="267372at2"/>
<evidence type="ECO:0000256" key="2">
    <source>
        <dbReference type="SAM" id="Phobius"/>
    </source>
</evidence>
<accession>A0A5C5UTK9</accession>
<organism evidence="3 4">
    <name type="scientific">Blastopirellula retiformator</name>
    <dbReference type="NCBI Taxonomy" id="2527970"/>
    <lineage>
        <taxon>Bacteria</taxon>
        <taxon>Pseudomonadati</taxon>
        <taxon>Planctomycetota</taxon>
        <taxon>Planctomycetia</taxon>
        <taxon>Pirellulales</taxon>
        <taxon>Pirellulaceae</taxon>
        <taxon>Blastopirellula</taxon>
    </lineage>
</organism>
<proteinExistence type="predicted"/>
<feature type="transmembrane region" description="Helical" evidence="2">
    <location>
        <begin position="12"/>
        <end position="31"/>
    </location>
</feature>
<comment type="caution">
    <text evidence="3">The sequence shown here is derived from an EMBL/GenBank/DDBJ whole genome shotgun (WGS) entry which is preliminary data.</text>
</comment>
<evidence type="ECO:0000313" key="3">
    <source>
        <dbReference type="EMBL" id="TWT29731.1"/>
    </source>
</evidence>
<evidence type="ECO:0000256" key="1">
    <source>
        <dbReference type="SAM" id="Coils"/>
    </source>
</evidence>
<evidence type="ECO:0008006" key="5">
    <source>
        <dbReference type="Google" id="ProtNLM"/>
    </source>
</evidence>
<dbReference type="AlphaFoldDB" id="A0A5C5UTK9"/>
<keyword evidence="1" id="KW-0175">Coiled coil</keyword>
<dbReference type="Proteomes" id="UP000318878">
    <property type="component" value="Unassembled WGS sequence"/>
</dbReference>
<keyword evidence="2" id="KW-0472">Membrane</keyword>
<reference evidence="3 4" key="1">
    <citation type="submission" date="2019-02" db="EMBL/GenBank/DDBJ databases">
        <title>Deep-cultivation of Planctomycetes and their phenomic and genomic characterization uncovers novel biology.</title>
        <authorList>
            <person name="Wiegand S."/>
            <person name="Jogler M."/>
            <person name="Boedeker C."/>
            <person name="Pinto D."/>
            <person name="Vollmers J."/>
            <person name="Rivas-Marin E."/>
            <person name="Kohn T."/>
            <person name="Peeters S.H."/>
            <person name="Heuer A."/>
            <person name="Rast P."/>
            <person name="Oberbeckmann S."/>
            <person name="Bunk B."/>
            <person name="Jeske O."/>
            <person name="Meyerdierks A."/>
            <person name="Storesund J.E."/>
            <person name="Kallscheuer N."/>
            <person name="Luecker S."/>
            <person name="Lage O.M."/>
            <person name="Pohl T."/>
            <person name="Merkel B.J."/>
            <person name="Hornburger P."/>
            <person name="Mueller R.-W."/>
            <person name="Bruemmer F."/>
            <person name="Labrenz M."/>
            <person name="Spormann A.M."/>
            <person name="Op Den Camp H."/>
            <person name="Overmann J."/>
            <person name="Amann R."/>
            <person name="Jetten M.S.M."/>
            <person name="Mascher T."/>
            <person name="Medema M.H."/>
            <person name="Devos D.P."/>
            <person name="Kaster A.-K."/>
            <person name="Ovreas L."/>
            <person name="Rohde M."/>
            <person name="Galperin M.Y."/>
            <person name="Jogler C."/>
        </authorList>
    </citation>
    <scope>NUCLEOTIDE SEQUENCE [LARGE SCALE GENOMIC DNA]</scope>
    <source>
        <strain evidence="3 4">Enr8</strain>
    </source>
</reference>
<gene>
    <name evidence="3" type="ORF">Enr8_49190</name>
</gene>
<keyword evidence="2" id="KW-1133">Transmembrane helix</keyword>
<feature type="transmembrane region" description="Helical" evidence="2">
    <location>
        <begin position="43"/>
        <end position="62"/>
    </location>
</feature>
<sequence length="239" mass="27263">MDELKKKVLLDLFVSPWTLVPIVGGLSAWLISWGVDGDTTLNLLGLAGVLSGVGIQASRLIFGLEELTQKAYGYLTEKQRRERDARLDELARKLEQDEDPRSEECLVKLRTLYASLESEPDPRGAAFAFRQQVDALFYAAIRQLERSLRLWEKANRLPHGAGRPLLIERQKAVDEVVDTVEHLARTVQQYHSFRLQDSDDELSKLRTELDRTMEVARRAEQVMDSIESSPDHDDAKYEL</sequence>
<dbReference type="EMBL" id="SJPF01000007">
    <property type="protein sequence ID" value="TWT29731.1"/>
    <property type="molecule type" value="Genomic_DNA"/>
</dbReference>
<keyword evidence="2" id="KW-0812">Transmembrane</keyword>
<evidence type="ECO:0000313" key="4">
    <source>
        <dbReference type="Proteomes" id="UP000318878"/>
    </source>
</evidence>
<feature type="coiled-coil region" evidence="1">
    <location>
        <begin position="195"/>
        <end position="222"/>
    </location>
</feature>
<protein>
    <recommendedName>
        <fullName evidence="5">5-bromo-4-chloroindolyl phosphate hydrolysis protein</fullName>
    </recommendedName>
</protein>
<name>A0A5C5UTK9_9BACT</name>
<dbReference type="RefSeq" id="WP_146436740.1">
    <property type="nucleotide sequence ID" value="NZ_SJPF01000007.1"/>
</dbReference>